<keyword evidence="13" id="KW-1185">Reference proteome</keyword>
<dbReference type="PhylomeDB" id="B3S8W0"/>
<dbReference type="GO" id="GO:0005783">
    <property type="term" value="C:endoplasmic reticulum"/>
    <property type="evidence" value="ECO:0000318"/>
    <property type="project" value="GO_Central"/>
</dbReference>
<dbReference type="PROSITE" id="PS50192">
    <property type="entry name" value="T_SNARE"/>
    <property type="match status" value="1"/>
</dbReference>
<dbReference type="GO" id="GO:0031201">
    <property type="term" value="C:SNARE complex"/>
    <property type="evidence" value="ECO:0000318"/>
    <property type="project" value="GO_Central"/>
</dbReference>
<evidence type="ECO:0000256" key="8">
    <source>
        <dbReference type="ARBA" id="ARBA00023136"/>
    </source>
</evidence>
<evidence type="ECO:0000256" key="9">
    <source>
        <dbReference type="SAM" id="Coils"/>
    </source>
</evidence>
<dbReference type="OMA" id="FVFQCRE"/>
<feature type="transmembrane region" description="Helical" evidence="10">
    <location>
        <begin position="292"/>
        <end position="313"/>
    </location>
</feature>
<evidence type="ECO:0000256" key="2">
    <source>
        <dbReference type="ARBA" id="ARBA00009063"/>
    </source>
</evidence>
<dbReference type="SUPFAM" id="SSF58038">
    <property type="entry name" value="SNARE fusion complex"/>
    <property type="match status" value="1"/>
</dbReference>
<keyword evidence="4 10" id="KW-0812">Transmembrane</keyword>
<evidence type="ECO:0000259" key="11">
    <source>
        <dbReference type="PROSITE" id="PS50192"/>
    </source>
</evidence>
<dbReference type="CTD" id="6757925"/>
<keyword evidence="3" id="KW-0813">Transport</keyword>
<keyword evidence="8 10" id="KW-0472">Membrane</keyword>
<dbReference type="PANTHER" id="PTHR15959:SF0">
    <property type="entry name" value="SYNTAXIN-18"/>
    <property type="match status" value="1"/>
</dbReference>
<dbReference type="Gene3D" id="1.20.5.110">
    <property type="match status" value="1"/>
</dbReference>
<dbReference type="GeneID" id="6757925"/>
<sequence>MDLTQLFHASVKTARIRSKALGLEGDYSRNILPREKKICEFSKRAKGLIANISKLSDFLANYKTEFLSMSSQLVTDSSSYHDHKFDHVVAETQKLMINCSNSITLLRSEVNQNKLDAQNSMHRQNVLALVEKYFKGITINLPYSNHNCTSDVSKNFNDLKNTRTQRLGDKKKLGRLGVDSQRNTEHIAQLKTDFESLHPDEDSDEELNDAERIQLMEENKRIFEEMGSMVDEIRRVEESVVEISKLQNLFAEKTLEQSKQIENISDKMVDTTENIKEGNEEIREAIKNNAGFRVWILLFLMMCSLSLILLDWFS</sequence>
<protein>
    <recommendedName>
        <fullName evidence="11">t-SNARE coiled-coil homology domain-containing protein</fullName>
    </recommendedName>
</protein>
<feature type="coiled-coil region" evidence="9">
    <location>
        <begin position="261"/>
        <end position="288"/>
    </location>
</feature>
<keyword evidence="6 10" id="KW-1133">Transmembrane helix</keyword>
<accession>B3S8W0</accession>
<name>B3S8W0_TRIAD</name>
<evidence type="ECO:0000256" key="5">
    <source>
        <dbReference type="ARBA" id="ARBA00022927"/>
    </source>
</evidence>
<dbReference type="InterPro" id="IPR019529">
    <property type="entry name" value="Syntaxin-18_N"/>
</dbReference>
<organism evidence="12 13">
    <name type="scientific">Trichoplax adhaerens</name>
    <name type="common">Trichoplax reptans</name>
    <dbReference type="NCBI Taxonomy" id="10228"/>
    <lineage>
        <taxon>Eukaryota</taxon>
        <taxon>Metazoa</taxon>
        <taxon>Placozoa</taxon>
        <taxon>Uniplacotomia</taxon>
        <taxon>Trichoplacea</taxon>
        <taxon>Trichoplacidae</taxon>
        <taxon>Trichoplax</taxon>
    </lineage>
</organism>
<dbReference type="GO" id="GO:0015031">
    <property type="term" value="P:protein transport"/>
    <property type="evidence" value="ECO:0007669"/>
    <property type="project" value="UniProtKB-KW"/>
</dbReference>
<keyword evidence="7 9" id="KW-0175">Coiled coil</keyword>
<evidence type="ECO:0000313" key="12">
    <source>
        <dbReference type="EMBL" id="EDV20840.1"/>
    </source>
</evidence>
<evidence type="ECO:0000256" key="4">
    <source>
        <dbReference type="ARBA" id="ARBA00022692"/>
    </source>
</evidence>
<proteinExistence type="inferred from homology"/>
<dbReference type="HOGENOM" id="CLU_071402_1_0_1"/>
<keyword evidence="5" id="KW-0653">Protein transport</keyword>
<evidence type="ECO:0000313" key="13">
    <source>
        <dbReference type="Proteomes" id="UP000009022"/>
    </source>
</evidence>
<evidence type="ECO:0000256" key="3">
    <source>
        <dbReference type="ARBA" id="ARBA00022448"/>
    </source>
</evidence>
<dbReference type="PANTHER" id="PTHR15959">
    <property type="entry name" value="SYNTAXIN-18"/>
    <property type="match status" value="1"/>
</dbReference>
<evidence type="ECO:0000256" key="7">
    <source>
        <dbReference type="ARBA" id="ARBA00023054"/>
    </source>
</evidence>
<feature type="domain" description="T-SNARE coiled-coil homology" evidence="11">
    <location>
        <begin position="231"/>
        <end position="285"/>
    </location>
</feature>
<comment type="similarity">
    <text evidence="2">Belongs to the syntaxin family.</text>
</comment>
<dbReference type="Proteomes" id="UP000009022">
    <property type="component" value="Unassembled WGS sequence"/>
</dbReference>
<dbReference type="AlphaFoldDB" id="B3S8W0"/>
<dbReference type="GO" id="GO:0006890">
    <property type="term" value="P:retrograde vesicle-mediated transport, Golgi to endoplasmic reticulum"/>
    <property type="evidence" value="ECO:0000318"/>
    <property type="project" value="GO_Central"/>
</dbReference>
<dbReference type="CDD" id="cd15850">
    <property type="entry name" value="SNARE_syntaxin18"/>
    <property type="match status" value="1"/>
</dbReference>
<dbReference type="Pfam" id="PF10496">
    <property type="entry name" value="Syntaxin-18_N"/>
    <property type="match status" value="1"/>
</dbReference>
<dbReference type="InterPro" id="IPR000727">
    <property type="entry name" value="T_SNARE_dom"/>
</dbReference>
<gene>
    <name evidence="12" type="ORF">TRIADDRAFT_60762</name>
</gene>
<dbReference type="EMBL" id="DS985257">
    <property type="protein sequence ID" value="EDV20840.1"/>
    <property type="molecule type" value="Genomic_DNA"/>
</dbReference>
<evidence type="ECO:0000256" key="1">
    <source>
        <dbReference type="ARBA" id="ARBA00004211"/>
    </source>
</evidence>
<dbReference type="OrthoDB" id="342981at2759"/>
<reference evidence="12 13" key="1">
    <citation type="journal article" date="2008" name="Nature">
        <title>The Trichoplax genome and the nature of placozoans.</title>
        <authorList>
            <person name="Srivastava M."/>
            <person name="Begovic E."/>
            <person name="Chapman J."/>
            <person name="Putnam N.H."/>
            <person name="Hellsten U."/>
            <person name="Kawashima T."/>
            <person name="Kuo A."/>
            <person name="Mitros T."/>
            <person name="Salamov A."/>
            <person name="Carpenter M.L."/>
            <person name="Signorovitch A.Y."/>
            <person name="Moreno M.A."/>
            <person name="Kamm K."/>
            <person name="Grimwood J."/>
            <person name="Schmutz J."/>
            <person name="Shapiro H."/>
            <person name="Grigoriev I.V."/>
            <person name="Buss L.W."/>
            <person name="Schierwater B."/>
            <person name="Dellaporta S.L."/>
            <person name="Rokhsar D.S."/>
        </authorList>
    </citation>
    <scope>NUCLEOTIDE SEQUENCE [LARGE SCALE GENOMIC DNA]</scope>
    <source>
        <strain evidence="12 13">Grell-BS-1999</strain>
    </source>
</reference>
<comment type="subcellular location">
    <subcellularLocation>
        <location evidence="1">Membrane</location>
        <topology evidence="1">Single-pass type IV membrane protein</topology>
    </subcellularLocation>
</comment>
<dbReference type="eggNOG" id="KOG3894">
    <property type="taxonomic scope" value="Eukaryota"/>
</dbReference>
<dbReference type="InParanoid" id="B3S8W0"/>
<dbReference type="RefSeq" id="XP_002116781.1">
    <property type="nucleotide sequence ID" value="XM_002116745.1"/>
</dbReference>
<dbReference type="STRING" id="10228.B3S8W0"/>
<evidence type="ECO:0000256" key="6">
    <source>
        <dbReference type="ARBA" id="ARBA00022989"/>
    </source>
</evidence>
<evidence type="ECO:0000256" key="10">
    <source>
        <dbReference type="SAM" id="Phobius"/>
    </source>
</evidence>
<dbReference type="FunCoup" id="B3S8W0">
    <property type="interactions" value="2151"/>
</dbReference>
<dbReference type="KEGG" id="tad:TRIADDRAFT_60762"/>